<dbReference type="AlphaFoldDB" id="A0A418WNG7"/>
<dbReference type="NCBIfam" id="TIGR00035">
    <property type="entry name" value="asp_race"/>
    <property type="match status" value="1"/>
</dbReference>
<keyword evidence="2 3" id="KW-0413">Isomerase</keyword>
<dbReference type="SUPFAM" id="SSF53681">
    <property type="entry name" value="Aspartate/glutamate racemase"/>
    <property type="match status" value="2"/>
</dbReference>
<reference evidence="3 4" key="1">
    <citation type="submission" date="2018-09" db="EMBL/GenBank/DDBJ databases">
        <authorList>
            <person name="Zhu H."/>
        </authorList>
    </citation>
    <scope>NUCLEOTIDE SEQUENCE [LARGE SCALE GENOMIC DNA]</scope>
    <source>
        <strain evidence="3 4">K2R01-6</strain>
    </source>
</reference>
<dbReference type="GO" id="GO:0047661">
    <property type="term" value="F:amino-acid racemase activity"/>
    <property type="evidence" value="ECO:0007669"/>
    <property type="project" value="InterPro"/>
</dbReference>
<evidence type="ECO:0000313" key="3">
    <source>
        <dbReference type="EMBL" id="RJF91540.1"/>
    </source>
</evidence>
<dbReference type="PANTHER" id="PTHR21198:SF7">
    <property type="entry name" value="ASPARTATE-GLUTAMATE RACEMASE FAMILY"/>
    <property type="match status" value="1"/>
</dbReference>
<dbReference type="Proteomes" id="UP000286100">
    <property type="component" value="Unassembled WGS sequence"/>
</dbReference>
<proteinExistence type="inferred from homology"/>
<dbReference type="EC" id="5.1.1.-" evidence="3"/>
<dbReference type="OrthoDB" id="9803739at2"/>
<comment type="similarity">
    <text evidence="1">Belongs to the aspartate/glutamate racemases family.</text>
</comment>
<evidence type="ECO:0000313" key="4">
    <source>
        <dbReference type="Proteomes" id="UP000286100"/>
    </source>
</evidence>
<organism evidence="3 4">
    <name type="scientific">Sphingomonas cavernae</name>
    <dbReference type="NCBI Taxonomy" id="2320861"/>
    <lineage>
        <taxon>Bacteria</taxon>
        <taxon>Pseudomonadati</taxon>
        <taxon>Pseudomonadota</taxon>
        <taxon>Alphaproteobacteria</taxon>
        <taxon>Sphingomonadales</taxon>
        <taxon>Sphingomonadaceae</taxon>
        <taxon>Sphingomonas</taxon>
    </lineage>
</organism>
<accession>A0A418WNG7</accession>
<dbReference type="PANTHER" id="PTHR21198">
    <property type="entry name" value="GLUTAMATE RACEMASE"/>
    <property type="match status" value="1"/>
</dbReference>
<name>A0A418WNG7_9SPHN</name>
<dbReference type="Pfam" id="PF01177">
    <property type="entry name" value="Asp_Glu_race"/>
    <property type="match status" value="1"/>
</dbReference>
<comment type="caution">
    <text evidence="3">The sequence shown here is derived from an EMBL/GenBank/DDBJ whole genome shotgun (WGS) entry which is preliminary data.</text>
</comment>
<evidence type="ECO:0000256" key="1">
    <source>
        <dbReference type="ARBA" id="ARBA00007847"/>
    </source>
</evidence>
<dbReference type="InterPro" id="IPR015942">
    <property type="entry name" value="Asp/Glu/hydantoin_racemase"/>
</dbReference>
<protein>
    <submittedName>
        <fullName evidence="3">Amino acid racemase</fullName>
        <ecNumber evidence="3">5.1.1.-</ecNumber>
    </submittedName>
</protein>
<dbReference type="EMBL" id="QYUM01000003">
    <property type="protein sequence ID" value="RJF91540.1"/>
    <property type="molecule type" value="Genomic_DNA"/>
</dbReference>
<dbReference type="InterPro" id="IPR001920">
    <property type="entry name" value="Asp/Glu_race"/>
</dbReference>
<evidence type="ECO:0000256" key="2">
    <source>
        <dbReference type="ARBA" id="ARBA00023235"/>
    </source>
</evidence>
<gene>
    <name evidence="3" type="ORF">D3876_11745</name>
</gene>
<dbReference type="Gene3D" id="3.40.50.1860">
    <property type="match status" value="2"/>
</dbReference>
<keyword evidence="4" id="KW-1185">Reference proteome</keyword>
<dbReference type="InterPro" id="IPR004380">
    <property type="entry name" value="Asp_race"/>
</dbReference>
<sequence>MIHTGILAHSPDGSALCYLTFCHLGYERFGAHDHADLTLDYVPMGRSIAAWDTGDHAAIRQTFAVSIARLKAAGAQFFICPDNTAHIALETPGPDFALPGLNIAEVVADRAAEEGYSRVGILGTAYTMEGPVYPRALGARGIDHVVPEPAEREVINRVIFEELCVGIVTDSSRAVYLNIIERLKAQGCDAVALVCTEIPLLITPEISPLPTLNSTHLLATAGFAVSLGERAMPTWRGGPVTEG</sequence>
<dbReference type="RefSeq" id="WP_119763771.1">
    <property type="nucleotide sequence ID" value="NZ_QYUM01000003.1"/>
</dbReference>